<dbReference type="GeneID" id="18480540"/>
<reference evidence="2 3" key="1">
    <citation type="journal article" date="2008" name="Nat. Biotechnol.">
        <title>Genome sequencing and analysis of the biomass-degrading fungus Trichoderma reesei (syn. Hypocrea jecorina).</title>
        <authorList>
            <person name="Martinez D."/>
            <person name="Berka R.M."/>
            <person name="Henrissat B."/>
            <person name="Saloheimo M."/>
            <person name="Arvas M."/>
            <person name="Baker S.E."/>
            <person name="Chapman J."/>
            <person name="Chertkov O."/>
            <person name="Coutinho P.M."/>
            <person name="Cullen D."/>
            <person name="Danchin E.G."/>
            <person name="Grigoriev I.V."/>
            <person name="Harris P."/>
            <person name="Jackson M."/>
            <person name="Kubicek C.P."/>
            <person name="Han C.S."/>
            <person name="Ho I."/>
            <person name="Larrondo L.F."/>
            <person name="de Leon A.L."/>
            <person name="Magnuson J.K."/>
            <person name="Merino S."/>
            <person name="Misra M."/>
            <person name="Nelson B."/>
            <person name="Putnam N."/>
            <person name="Robbertse B."/>
            <person name="Salamov A.A."/>
            <person name="Schmoll M."/>
            <person name="Terry A."/>
            <person name="Thayer N."/>
            <person name="Westerholm-Parvinen A."/>
            <person name="Schoch C.L."/>
            <person name="Yao J."/>
            <person name="Barabote R."/>
            <person name="Nelson M.A."/>
            <person name="Detter C."/>
            <person name="Bruce D."/>
            <person name="Kuske C.R."/>
            <person name="Xie G."/>
            <person name="Richardson P."/>
            <person name="Rokhsar D.S."/>
            <person name="Lucas S.M."/>
            <person name="Rubin E.M."/>
            <person name="Dunn-Coleman N."/>
            <person name="Ward M."/>
            <person name="Brettin T.S."/>
        </authorList>
    </citation>
    <scope>NUCLEOTIDE SEQUENCE [LARGE SCALE GENOMIC DNA]</scope>
    <source>
        <strain evidence="2 3">QM6a</strain>
    </source>
</reference>
<dbReference type="EMBL" id="GL985056">
    <property type="protein sequence ID" value="EGR52432.1"/>
    <property type="molecule type" value="Genomic_DNA"/>
</dbReference>
<keyword evidence="1" id="KW-1133">Transmembrane helix</keyword>
<name>G0R945_HYPJQ</name>
<protein>
    <submittedName>
        <fullName evidence="2">Predicted protein</fullName>
    </submittedName>
</protein>
<proteinExistence type="predicted"/>
<gene>
    <name evidence="2" type="ORF">TRIREDRAFT_103045</name>
</gene>
<evidence type="ECO:0000256" key="1">
    <source>
        <dbReference type="SAM" id="Phobius"/>
    </source>
</evidence>
<dbReference type="Proteomes" id="UP000008984">
    <property type="component" value="Unassembled WGS sequence"/>
</dbReference>
<keyword evidence="3" id="KW-1185">Reference proteome</keyword>
<accession>G0R945</accession>
<evidence type="ECO:0000313" key="2">
    <source>
        <dbReference type="EMBL" id="EGR52432.1"/>
    </source>
</evidence>
<evidence type="ECO:0000313" key="3">
    <source>
        <dbReference type="Proteomes" id="UP000008984"/>
    </source>
</evidence>
<feature type="transmembrane region" description="Helical" evidence="1">
    <location>
        <begin position="20"/>
        <end position="45"/>
    </location>
</feature>
<dbReference type="AlphaFoldDB" id="G0R945"/>
<keyword evidence="1" id="KW-0472">Membrane</keyword>
<dbReference type="HOGENOM" id="CLU_3106683_0_0_1"/>
<dbReference type="VEuPathDB" id="FungiDB:TRIREDRAFT_103045"/>
<dbReference type="KEGG" id="tre:TRIREDRAFT_103045"/>
<sequence length="51" mass="6100">MLLSVNKRLLEEDKVYYLRVSLLVYLPLLLYPLTFYLTIFTYITLSSLLIK</sequence>
<organism evidence="3">
    <name type="scientific">Hypocrea jecorina (strain QM6a)</name>
    <name type="common">Trichoderma reesei</name>
    <dbReference type="NCBI Taxonomy" id="431241"/>
    <lineage>
        <taxon>Eukaryota</taxon>
        <taxon>Fungi</taxon>
        <taxon>Dikarya</taxon>
        <taxon>Ascomycota</taxon>
        <taxon>Pezizomycotina</taxon>
        <taxon>Sordariomycetes</taxon>
        <taxon>Hypocreomycetidae</taxon>
        <taxon>Hypocreales</taxon>
        <taxon>Hypocreaceae</taxon>
        <taxon>Trichoderma</taxon>
    </lineage>
</organism>
<dbReference type="RefSeq" id="XP_006961349.1">
    <property type="nucleotide sequence ID" value="XM_006961287.1"/>
</dbReference>
<keyword evidence="1" id="KW-0812">Transmembrane</keyword>